<organism evidence="1">
    <name type="scientific">Tanacetum cinerariifolium</name>
    <name type="common">Dalmatian daisy</name>
    <name type="synonym">Chrysanthemum cinerariifolium</name>
    <dbReference type="NCBI Taxonomy" id="118510"/>
    <lineage>
        <taxon>Eukaryota</taxon>
        <taxon>Viridiplantae</taxon>
        <taxon>Streptophyta</taxon>
        <taxon>Embryophyta</taxon>
        <taxon>Tracheophyta</taxon>
        <taxon>Spermatophyta</taxon>
        <taxon>Magnoliopsida</taxon>
        <taxon>eudicotyledons</taxon>
        <taxon>Gunneridae</taxon>
        <taxon>Pentapetalae</taxon>
        <taxon>asterids</taxon>
        <taxon>campanulids</taxon>
        <taxon>Asterales</taxon>
        <taxon>Asteraceae</taxon>
        <taxon>Asteroideae</taxon>
        <taxon>Anthemideae</taxon>
        <taxon>Anthemidinae</taxon>
        <taxon>Tanacetum</taxon>
    </lineage>
</organism>
<protein>
    <submittedName>
        <fullName evidence="1">Uncharacterized protein</fullName>
    </submittedName>
</protein>
<comment type="caution">
    <text evidence="1">The sequence shown here is derived from an EMBL/GenBank/DDBJ whole genome shotgun (WGS) entry which is preliminary data.</text>
</comment>
<sequence>MFEKELPEHTKGYQKNNVNKAYGIIHHEYGLVEANKKIDLTNPSCPPLGKILGNILRQHPLCIPFIASALVPWIYIHQVWHILKMDDSKDKFKFFIDTKEFSVDDFRNMIEPESHKESLEVEKSVDLMIIDEEEEEKLAEDALRRKKGKAFEPTPLSSKPITLRSEHFKKDMDAIPNVVHDTLKKLVPLMVDKTTNDNVKKNLPKVVAEATRLEREKVTADIFAMIAKVVRKEQEHTQLNFHYIY</sequence>
<name>A0A6L2MGB3_TANCI</name>
<gene>
    <name evidence="1" type="ORF">Tci_043223</name>
</gene>
<accession>A0A6L2MGB3</accession>
<dbReference type="EMBL" id="BKCJ010006272">
    <property type="protein sequence ID" value="GEU71245.1"/>
    <property type="molecule type" value="Genomic_DNA"/>
</dbReference>
<proteinExistence type="predicted"/>
<reference evidence="1" key="1">
    <citation type="journal article" date="2019" name="Sci. Rep.">
        <title>Draft genome of Tanacetum cinerariifolium, the natural source of mosquito coil.</title>
        <authorList>
            <person name="Yamashiro T."/>
            <person name="Shiraishi A."/>
            <person name="Satake H."/>
            <person name="Nakayama K."/>
        </authorList>
    </citation>
    <scope>NUCLEOTIDE SEQUENCE</scope>
</reference>
<evidence type="ECO:0000313" key="1">
    <source>
        <dbReference type="EMBL" id="GEU71245.1"/>
    </source>
</evidence>
<dbReference type="AlphaFoldDB" id="A0A6L2MGB3"/>